<dbReference type="EMBL" id="JBJHQH010000022">
    <property type="protein sequence ID" value="MFK9094373.1"/>
    <property type="molecule type" value="Genomic_DNA"/>
</dbReference>
<dbReference type="Proteomes" id="UP001623041">
    <property type="component" value="Unassembled WGS sequence"/>
</dbReference>
<evidence type="ECO:0000313" key="2">
    <source>
        <dbReference type="Proteomes" id="UP001623041"/>
    </source>
</evidence>
<name>A0ABW8RM06_9BACI</name>
<keyword evidence="2" id="KW-1185">Reference proteome</keyword>
<organism evidence="1 2">
    <name type="scientific">Bacillus salipaludis</name>
    <dbReference type="NCBI Taxonomy" id="2547811"/>
    <lineage>
        <taxon>Bacteria</taxon>
        <taxon>Bacillati</taxon>
        <taxon>Bacillota</taxon>
        <taxon>Bacilli</taxon>
        <taxon>Bacillales</taxon>
        <taxon>Bacillaceae</taxon>
        <taxon>Bacillus</taxon>
    </lineage>
</organism>
<reference evidence="1 2" key="1">
    <citation type="submission" date="2024-11" db="EMBL/GenBank/DDBJ databases">
        <authorList>
            <person name="Lucas J.A."/>
        </authorList>
    </citation>
    <scope>NUCLEOTIDE SEQUENCE [LARGE SCALE GENOMIC DNA]</scope>
    <source>
        <strain evidence="1 2">Z 5.4</strain>
    </source>
</reference>
<sequence>MQAGEKKTFMYIPSLGIVRSFETREEAVNENNQGQAAQKIFDNTVLRRLQKEYPGFRIIQNGNSWSIIPKE</sequence>
<evidence type="ECO:0000313" key="1">
    <source>
        <dbReference type="EMBL" id="MFK9094373.1"/>
    </source>
</evidence>
<protein>
    <submittedName>
        <fullName evidence="1">Uncharacterized protein</fullName>
    </submittedName>
</protein>
<accession>A0ABW8RM06</accession>
<proteinExistence type="predicted"/>
<gene>
    <name evidence="1" type="ORF">ACJEBI_23240</name>
</gene>
<comment type="caution">
    <text evidence="1">The sequence shown here is derived from an EMBL/GenBank/DDBJ whole genome shotgun (WGS) entry which is preliminary data.</text>
</comment>
<dbReference type="RefSeq" id="WP_406582843.1">
    <property type="nucleotide sequence ID" value="NZ_JBJHQH010000022.1"/>
</dbReference>